<dbReference type="AlphaFoldDB" id="A0AAJ7T1G8"/>
<name>A0AAJ7T1G8_PETMA</name>
<proteinExistence type="predicted"/>
<feature type="transmembrane region" description="Helical" evidence="1">
    <location>
        <begin position="160"/>
        <end position="181"/>
    </location>
</feature>
<dbReference type="InterPro" id="IPR038765">
    <property type="entry name" value="Papain-like_cys_pep_sf"/>
</dbReference>
<protein>
    <submittedName>
        <fullName evidence="4">Kyphoscoliosis peptidase</fullName>
    </submittedName>
</protein>
<feature type="transmembrane region" description="Helical" evidence="1">
    <location>
        <begin position="106"/>
        <end position="131"/>
    </location>
</feature>
<dbReference type="Pfam" id="PF23265">
    <property type="entry name" value="Ig-like_KY"/>
    <property type="match status" value="2"/>
</dbReference>
<keyword evidence="1" id="KW-1133">Transmembrane helix</keyword>
<evidence type="ECO:0000313" key="4">
    <source>
        <dbReference type="RefSeq" id="XP_032808458.1"/>
    </source>
</evidence>
<dbReference type="GO" id="GO:0005737">
    <property type="term" value="C:cytoplasm"/>
    <property type="evidence" value="ECO:0007669"/>
    <property type="project" value="TreeGrafter"/>
</dbReference>
<feature type="domain" description="KY-like immunoglobulin-like" evidence="2">
    <location>
        <begin position="366"/>
        <end position="471"/>
    </location>
</feature>
<keyword evidence="1" id="KW-0812">Transmembrane</keyword>
<feature type="domain" description="KY-like immunoglobulin-like" evidence="2">
    <location>
        <begin position="213"/>
        <end position="347"/>
    </location>
</feature>
<gene>
    <name evidence="4" type="primary">KY</name>
</gene>
<dbReference type="InterPro" id="IPR052557">
    <property type="entry name" value="CAP/Cytokinesis_protein"/>
</dbReference>
<dbReference type="CTD" id="339855"/>
<evidence type="ECO:0000313" key="3">
    <source>
        <dbReference type="Proteomes" id="UP001318040"/>
    </source>
</evidence>
<dbReference type="KEGG" id="pmrn:116941454"/>
<evidence type="ECO:0000256" key="1">
    <source>
        <dbReference type="SAM" id="Phobius"/>
    </source>
</evidence>
<dbReference type="SUPFAM" id="SSF54001">
    <property type="entry name" value="Cysteine proteinases"/>
    <property type="match status" value="1"/>
</dbReference>
<keyword evidence="1" id="KW-0472">Membrane</keyword>
<dbReference type="RefSeq" id="XP_032808458.1">
    <property type="nucleotide sequence ID" value="XM_032952567.1"/>
</dbReference>
<accession>A0AAJ7T1G8</accession>
<reference evidence="4" key="1">
    <citation type="submission" date="2025-08" db="UniProtKB">
        <authorList>
            <consortium name="RefSeq"/>
        </authorList>
    </citation>
    <scope>IDENTIFICATION</scope>
    <source>
        <tissue evidence="4">Sperm</tissue>
    </source>
</reference>
<dbReference type="Proteomes" id="UP001318040">
    <property type="component" value="Chromosome 11"/>
</dbReference>
<dbReference type="PANTHER" id="PTHR46333">
    <property type="entry name" value="CYTOKINESIS PROTEIN 3"/>
    <property type="match status" value="1"/>
</dbReference>
<organism evidence="3 4">
    <name type="scientific">Petromyzon marinus</name>
    <name type="common">Sea lamprey</name>
    <dbReference type="NCBI Taxonomy" id="7757"/>
    <lineage>
        <taxon>Eukaryota</taxon>
        <taxon>Metazoa</taxon>
        <taxon>Chordata</taxon>
        <taxon>Craniata</taxon>
        <taxon>Vertebrata</taxon>
        <taxon>Cyclostomata</taxon>
        <taxon>Hyperoartia</taxon>
        <taxon>Petromyzontiformes</taxon>
        <taxon>Petromyzontidae</taxon>
        <taxon>Petromyzon</taxon>
    </lineage>
</organism>
<keyword evidence="3" id="KW-1185">Reference proteome</keyword>
<evidence type="ECO:0000259" key="2">
    <source>
        <dbReference type="Pfam" id="PF23265"/>
    </source>
</evidence>
<dbReference type="PANTHER" id="PTHR46333:SF4">
    <property type="entry name" value="TRANSGLUTAMINASE-LIKE DOMAIN-CONTAINING PROTEIN"/>
    <property type="match status" value="1"/>
</dbReference>
<dbReference type="InterPro" id="IPR056564">
    <property type="entry name" value="Ig-like_KY"/>
</dbReference>
<sequence>MDFPRSYSTTKIVEMITQDTQTELEKLRSIWIWVCHNIGVECEEVVGYGKTLGHVPFQIEDPNHAWNAVRIGGRWYLLDACWGAGAVSNETQSFNRRCRITPQATLLVFLIQNLIGVHWQLINMICIYTMIKVIFYHNIPCKLHLTTLHNPQSRSKLNNYFTYSIVFSLMDCMLITVCRYNEFYFLADPKKFVESHWPKISKWQLMEHLVSREDFEYRVLKDFRFFNLELKLAMTDHWSYKCIYIAFFGFSFAVNGVAEVMLENSKAPLEYSYTLTKVETKSESTKLSKSHGLMSIQRDSMKLHIFPPQPGDYNLSIFAAEANKNGESSLDWVCSFKIHCEKPGINPVEMLQLSHHCGPGLKTEALGLHSPSQPSPIIYTPDGRCEVAFQKSANQCVNFTASLIDKSAKKCDNHVILRNTPNEISLVIRLPEPGNYQLQIFENSSPEAQSFKFLCDYVIVCSAQMKAFSWPPFPQTYSNWSDLGCVLIEPLAGVLPPDRKVQFAVSVPTAVKVVVETSGGGSSRVVLEQGSSEQSEMWHGEITTGGAKSTVKVMAMLSSRSMTYQYILSYDVE</sequence>